<sequence>MCELTGDEICSTGEFVPPLHSSEFS</sequence>
<dbReference type="EMBL" id="LXQA010696542">
    <property type="protein sequence ID" value="MCI66492.1"/>
    <property type="molecule type" value="Genomic_DNA"/>
</dbReference>
<name>A0A392TZ85_9FABA</name>
<reference evidence="1 2" key="1">
    <citation type="journal article" date="2018" name="Front. Plant Sci.">
        <title>Red Clover (Trifolium pratense) and Zigzag Clover (T. medium) - A Picture of Genomic Similarities and Differences.</title>
        <authorList>
            <person name="Dluhosova J."/>
            <person name="Istvanek J."/>
            <person name="Nedelnik J."/>
            <person name="Repkova J."/>
        </authorList>
    </citation>
    <scope>NUCLEOTIDE SEQUENCE [LARGE SCALE GENOMIC DNA]</scope>
    <source>
        <strain evidence="2">cv. 10/8</strain>
        <tissue evidence="1">Leaf</tissue>
    </source>
</reference>
<feature type="non-terminal residue" evidence="1">
    <location>
        <position position="25"/>
    </location>
</feature>
<evidence type="ECO:0000313" key="1">
    <source>
        <dbReference type="EMBL" id="MCI66492.1"/>
    </source>
</evidence>
<keyword evidence="2" id="KW-1185">Reference proteome</keyword>
<dbReference type="Proteomes" id="UP000265520">
    <property type="component" value="Unassembled WGS sequence"/>
</dbReference>
<dbReference type="AlphaFoldDB" id="A0A392TZ85"/>
<evidence type="ECO:0000313" key="2">
    <source>
        <dbReference type="Proteomes" id="UP000265520"/>
    </source>
</evidence>
<protein>
    <submittedName>
        <fullName evidence="1">Uncharacterized protein</fullName>
    </submittedName>
</protein>
<accession>A0A392TZ85</accession>
<proteinExistence type="predicted"/>
<comment type="caution">
    <text evidence="1">The sequence shown here is derived from an EMBL/GenBank/DDBJ whole genome shotgun (WGS) entry which is preliminary data.</text>
</comment>
<organism evidence="1 2">
    <name type="scientific">Trifolium medium</name>
    <dbReference type="NCBI Taxonomy" id="97028"/>
    <lineage>
        <taxon>Eukaryota</taxon>
        <taxon>Viridiplantae</taxon>
        <taxon>Streptophyta</taxon>
        <taxon>Embryophyta</taxon>
        <taxon>Tracheophyta</taxon>
        <taxon>Spermatophyta</taxon>
        <taxon>Magnoliopsida</taxon>
        <taxon>eudicotyledons</taxon>
        <taxon>Gunneridae</taxon>
        <taxon>Pentapetalae</taxon>
        <taxon>rosids</taxon>
        <taxon>fabids</taxon>
        <taxon>Fabales</taxon>
        <taxon>Fabaceae</taxon>
        <taxon>Papilionoideae</taxon>
        <taxon>50 kb inversion clade</taxon>
        <taxon>NPAAA clade</taxon>
        <taxon>Hologalegina</taxon>
        <taxon>IRL clade</taxon>
        <taxon>Trifolieae</taxon>
        <taxon>Trifolium</taxon>
    </lineage>
</organism>